<feature type="transmembrane region" description="Helical" evidence="6">
    <location>
        <begin position="274"/>
        <end position="292"/>
    </location>
</feature>
<protein>
    <recommendedName>
        <fullName evidence="9">Integral membrane protein</fullName>
    </recommendedName>
</protein>
<proteinExistence type="predicted"/>
<feature type="transmembrane region" description="Helical" evidence="6">
    <location>
        <begin position="20"/>
        <end position="39"/>
    </location>
</feature>
<evidence type="ECO:0000313" key="7">
    <source>
        <dbReference type="EMBL" id="GAP14111.1"/>
    </source>
</evidence>
<feature type="transmembrane region" description="Helical" evidence="6">
    <location>
        <begin position="159"/>
        <end position="186"/>
    </location>
</feature>
<dbReference type="PANTHER" id="PTHR39087">
    <property type="entry name" value="UPF0104 MEMBRANE PROTEIN MJ1595"/>
    <property type="match status" value="1"/>
</dbReference>
<feature type="transmembrane region" description="Helical" evidence="6">
    <location>
        <begin position="299"/>
        <end position="319"/>
    </location>
</feature>
<accession>A0A0S7B9E9</accession>
<evidence type="ECO:0000256" key="6">
    <source>
        <dbReference type="SAM" id="Phobius"/>
    </source>
</evidence>
<evidence type="ECO:0000256" key="2">
    <source>
        <dbReference type="ARBA" id="ARBA00022475"/>
    </source>
</evidence>
<dbReference type="STRING" id="360412.LARV_01873"/>
<dbReference type="AlphaFoldDB" id="A0A0S7B9E9"/>
<dbReference type="RefSeq" id="WP_083522462.1">
    <property type="nucleotide sequence ID" value="NZ_DF967972.1"/>
</dbReference>
<dbReference type="OrthoDB" id="9799911at2"/>
<keyword evidence="5 6" id="KW-0472">Membrane</keyword>
<evidence type="ECO:0000256" key="5">
    <source>
        <dbReference type="ARBA" id="ARBA00023136"/>
    </source>
</evidence>
<keyword evidence="2" id="KW-1003">Cell membrane</keyword>
<dbReference type="NCBIfam" id="TIGR00374">
    <property type="entry name" value="flippase-like domain"/>
    <property type="match status" value="1"/>
</dbReference>
<keyword evidence="4 6" id="KW-1133">Transmembrane helix</keyword>
<evidence type="ECO:0000256" key="4">
    <source>
        <dbReference type="ARBA" id="ARBA00022989"/>
    </source>
</evidence>
<feature type="transmembrane region" description="Helical" evidence="6">
    <location>
        <begin position="248"/>
        <end position="268"/>
    </location>
</feature>
<gene>
    <name evidence="7" type="ORF">LARV_01873</name>
</gene>
<comment type="subcellular location">
    <subcellularLocation>
        <location evidence="1">Cell membrane</location>
        <topology evidence="1">Multi-pass membrane protein</topology>
    </subcellularLocation>
</comment>
<feature type="transmembrane region" description="Helical" evidence="6">
    <location>
        <begin position="216"/>
        <end position="236"/>
    </location>
</feature>
<reference evidence="7" key="1">
    <citation type="submission" date="2015-07" db="EMBL/GenBank/DDBJ databases">
        <title>Draft Genome Sequences of Anaerolinea thermolimosa IMO-1, Bellilinea caldifistulae GOMI-1, Leptolinea tardivitalis YMTK-2, Levilinea saccharolytica KIBI-1,Longilinea arvoryzae KOME-1, Previously Described as Members of the Anaerolineaceae (Chloroflexi).</title>
        <authorList>
            <person name="Sekiguchi Y."/>
            <person name="Ohashi A."/>
            <person name="Matsuura N."/>
            <person name="Tourlousse M.D."/>
        </authorList>
    </citation>
    <scope>NUCLEOTIDE SEQUENCE [LARGE SCALE GENOMIC DNA]</scope>
    <source>
        <strain evidence="7">KOME-1</strain>
    </source>
</reference>
<evidence type="ECO:0000256" key="3">
    <source>
        <dbReference type="ARBA" id="ARBA00022692"/>
    </source>
</evidence>
<keyword evidence="3 6" id="KW-0812">Transmembrane</keyword>
<evidence type="ECO:0000256" key="1">
    <source>
        <dbReference type="ARBA" id="ARBA00004651"/>
    </source>
</evidence>
<evidence type="ECO:0000313" key="8">
    <source>
        <dbReference type="Proteomes" id="UP000055060"/>
    </source>
</evidence>
<sequence>MRVDGNSSALSMQSVRKKLFPGLILGVLVLVGLALLGDLRQVQKSILTFDWRLYPLALLFTLGNYTLRFIKWHFYLGQIGIRKFSPAESLRLFVAGFPLAVTPGKVGEVLKGVWLNQKTGVPVGRAISVVVAERISDGMAVLMLSVAGILAYPRYWPAFALILALLLSVIVISQIRPAALAVLGWIERLPLANRAAHGLREFYEGSYTLFRPGPTLLAVGLGTISWLGEGIGFYLILLGLGLPQSLQLAATAVFILAFATVIGAVSALPGGLGASEASIAGMLTLLLGLEPATATTATLLIRLATLWFGVGLGILTWIFSPDLLGLREMHGTLVES</sequence>
<name>A0A0S7B9E9_9CHLR</name>
<dbReference type="Pfam" id="PF03706">
    <property type="entry name" value="LPG_synthase_TM"/>
    <property type="match status" value="1"/>
</dbReference>
<keyword evidence="8" id="KW-1185">Reference proteome</keyword>
<dbReference type="GO" id="GO:0005886">
    <property type="term" value="C:plasma membrane"/>
    <property type="evidence" value="ECO:0007669"/>
    <property type="project" value="UniProtKB-SubCell"/>
</dbReference>
<organism evidence="7">
    <name type="scientific">Longilinea arvoryzae</name>
    <dbReference type="NCBI Taxonomy" id="360412"/>
    <lineage>
        <taxon>Bacteria</taxon>
        <taxon>Bacillati</taxon>
        <taxon>Chloroflexota</taxon>
        <taxon>Anaerolineae</taxon>
        <taxon>Anaerolineales</taxon>
        <taxon>Anaerolineaceae</taxon>
        <taxon>Longilinea</taxon>
    </lineage>
</organism>
<dbReference type="InterPro" id="IPR022791">
    <property type="entry name" value="L-PG_synthase/AglD"/>
</dbReference>
<feature type="transmembrane region" description="Helical" evidence="6">
    <location>
        <begin position="51"/>
        <end position="70"/>
    </location>
</feature>
<evidence type="ECO:0008006" key="9">
    <source>
        <dbReference type="Google" id="ProtNLM"/>
    </source>
</evidence>
<dbReference type="PANTHER" id="PTHR39087:SF2">
    <property type="entry name" value="UPF0104 MEMBRANE PROTEIN MJ1595"/>
    <property type="match status" value="1"/>
</dbReference>
<dbReference type="Proteomes" id="UP000055060">
    <property type="component" value="Unassembled WGS sequence"/>
</dbReference>
<dbReference type="EMBL" id="DF967972">
    <property type="protein sequence ID" value="GAP14111.1"/>
    <property type="molecule type" value="Genomic_DNA"/>
</dbReference>